<evidence type="ECO:0000313" key="8">
    <source>
        <dbReference type="EMBL" id="XCC62451.1"/>
    </source>
</evidence>
<keyword evidence="3" id="KW-1003">Cell membrane</keyword>
<dbReference type="Pfam" id="PF01554">
    <property type="entry name" value="MatE"/>
    <property type="match status" value="2"/>
</dbReference>
<dbReference type="InterPro" id="IPR052031">
    <property type="entry name" value="Membrane_Transporter-Flippase"/>
</dbReference>
<evidence type="ECO:0000256" key="2">
    <source>
        <dbReference type="ARBA" id="ARBA00022448"/>
    </source>
</evidence>
<proteinExistence type="predicted"/>
<feature type="transmembrane region" description="Helical" evidence="7">
    <location>
        <begin position="362"/>
        <end position="380"/>
    </location>
</feature>
<dbReference type="RefSeq" id="WP_353423554.1">
    <property type="nucleotide sequence ID" value="NZ_CP117826.1"/>
</dbReference>
<dbReference type="InterPro" id="IPR002528">
    <property type="entry name" value="MATE_fam"/>
</dbReference>
<feature type="transmembrane region" description="Helical" evidence="7">
    <location>
        <begin position="392"/>
        <end position="414"/>
    </location>
</feature>
<protein>
    <submittedName>
        <fullName evidence="8">MATE family efflux transporter</fullName>
    </submittedName>
</protein>
<feature type="transmembrane region" description="Helical" evidence="7">
    <location>
        <begin position="28"/>
        <end position="45"/>
    </location>
</feature>
<evidence type="ECO:0000256" key="4">
    <source>
        <dbReference type="ARBA" id="ARBA00022692"/>
    </source>
</evidence>
<comment type="subcellular location">
    <subcellularLocation>
        <location evidence="1">Cell membrane</location>
        <topology evidence="1">Multi-pass membrane protein</topology>
    </subcellularLocation>
</comment>
<feature type="transmembrane region" description="Helical" evidence="7">
    <location>
        <begin position="206"/>
        <end position="226"/>
    </location>
</feature>
<feature type="transmembrane region" description="Helical" evidence="7">
    <location>
        <begin position="147"/>
        <end position="167"/>
    </location>
</feature>
<evidence type="ECO:0000256" key="3">
    <source>
        <dbReference type="ARBA" id="ARBA00022475"/>
    </source>
</evidence>
<evidence type="ECO:0000256" key="7">
    <source>
        <dbReference type="SAM" id="Phobius"/>
    </source>
</evidence>
<feature type="transmembrane region" description="Helical" evidence="7">
    <location>
        <begin position="246"/>
        <end position="271"/>
    </location>
</feature>
<reference evidence="8" key="1">
    <citation type="submission" date="2023-02" db="EMBL/GenBank/DDBJ databases">
        <title>Gut commensal Christensenella minuta modulates host metabolism via a new class of secondary bile acids.</title>
        <authorList>
            <person name="Liu C."/>
        </authorList>
    </citation>
    <scope>NUCLEOTIDE SEQUENCE</scope>
    <source>
        <strain evidence="8">CA70</strain>
    </source>
</reference>
<dbReference type="CDD" id="cd13138">
    <property type="entry name" value="MATE_yoeA_like"/>
    <property type="match status" value="1"/>
</dbReference>
<dbReference type="GO" id="GO:0015297">
    <property type="term" value="F:antiporter activity"/>
    <property type="evidence" value="ECO:0007669"/>
    <property type="project" value="InterPro"/>
</dbReference>
<dbReference type="NCBIfam" id="TIGR00797">
    <property type="entry name" value="matE"/>
    <property type="match status" value="1"/>
</dbReference>
<evidence type="ECO:0000256" key="1">
    <source>
        <dbReference type="ARBA" id="ARBA00004651"/>
    </source>
</evidence>
<feature type="transmembrane region" description="Helical" evidence="7">
    <location>
        <begin position="327"/>
        <end position="347"/>
    </location>
</feature>
<feature type="transmembrane region" description="Helical" evidence="7">
    <location>
        <begin position="434"/>
        <end position="450"/>
    </location>
</feature>
<dbReference type="GO" id="GO:0005886">
    <property type="term" value="C:plasma membrane"/>
    <property type="evidence" value="ECO:0007669"/>
    <property type="project" value="UniProtKB-SubCell"/>
</dbReference>
<organism evidence="8">
    <name type="scientific">Christensenella massiliensis</name>
    <dbReference type="NCBI Taxonomy" id="1805714"/>
    <lineage>
        <taxon>Bacteria</taxon>
        <taxon>Bacillati</taxon>
        <taxon>Bacillota</taxon>
        <taxon>Clostridia</taxon>
        <taxon>Christensenellales</taxon>
        <taxon>Christensenellaceae</taxon>
        <taxon>Christensenella</taxon>
    </lineage>
</organism>
<dbReference type="InterPro" id="IPR048279">
    <property type="entry name" value="MdtK-like"/>
</dbReference>
<keyword evidence="6 7" id="KW-0472">Membrane</keyword>
<accession>A0AAU8A9I8</accession>
<dbReference type="EMBL" id="CP117826">
    <property type="protein sequence ID" value="XCC62451.1"/>
    <property type="molecule type" value="Genomic_DNA"/>
</dbReference>
<feature type="transmembrane region" description="Helical" evidence="7">
    <location>
        <begin position="106"/>
        <end position="127"/>
    </location>
</feature>
<dbReference type="PANTHER" id="PTHR43549">
    <property type="entry name" value="MULTIDRUG RESISTANCE PROTEIN YPNP-RELATED"/>
    <property type="match status" value="1"/>
</dbReference>
<dbReference type="PANTHER" id="PTHR43549:SF3">
    <property type="entry name" value="MULTIDRUG RESISTANCE PROTEIN YPNP-RELATED"/>
    <property type="match status" value="1"/>
</dbReference>
<dbReference type="GO" id="GO:0042910">
    <property type="term" value="F:xenobiotic transmembrane transporter activity"/>
    <property type="evidence" value="ECO:0007669"/>
    <property type="project" value="InterPro"/>
</dbReference>
<evidence type="ECO:0000256" key="6">
    <source>
        <dbReference type="ARBA" id="ARBA00023136"/>
    </source>
</evidence>
<feature type="transmembrane region" description="Helical" evidence="7">
    <location>
        <begin position="179"/>
        <end position="200"/>
    </location>
</feature>
<name>A0AAU8A9I8_9FIRM</name>
<evidence type="ECO:0000256" key="5">
    <source>
        <dbReference type="ARBA" id="ARBA00022989"/>
    </source>
</evidence>
<dbReference type="AlphaFoldDB" id="A0AAU8A9I8"/>
<dbReference type="PIRSF" id="PIRSF006603">
    <property type="entry name" value="DinF"/>
    <property type="match status" value="1"/>
</dbReference>
<sequence>MEASEQEKTTNRHTGQIDMLHGPLFKKILIFALPLAASSILQQLFNSVDVAVVGRFASSQALAAVGSNSSVISLMINLFVGISVGANAVIANYIGQQEKDKIKNAVHTVLVVALISGIFLLFLGLMIARPILEAMSTPEDIIDLAVLYLRIYFLGMPFFMVYNFGSAILRSIGDTKRPLYCLIIAGVVNAGLNLLLVIVFHMSVAGVAIATVISNVVSAGIILRILTHEKEPIRIYFRKLSIKKEILKRVLKIGVPAGVQSMVFSLANVFIQAEVNSFGSDAVAGSAAALNFEYFTYFLISAFSQATVTFTSQNYGAMRLDRCKKIFQINLFTGMLFCGLLSLTFVLGKDLFIRFYTADEAVVQYAAFRMMHVLLFEFLTGTYEISGAAMRGLGYSMTPAVITILGSCVFRLVWVYTVCQYYTSFEALMNVYPVSWIITGTAALIAYFTIRKKVYRATMAAAYNKT</sequence>
<keyword evidence="5 7" id="KW-1133">Transmembrane helix</keyword>
<gene>
    <name evidence="8" type="ORF">PUP29_00505</name>
</gene>
<feature type="transmembrane region" description="Helical" evidence="7">
    <location>
        <begin position="71"/>
        <end position="94"/>
    </location>
</feature>
<keyword evidence="2" id="KW-0813">Transport</keyword>
<keyword evidence="4 7" id="KW-0812">Transmembrane</keyword>